<evidence type="ECO:0000313" key="2">
    <source>
        <dbReference type="EMBL" id="QIK51690.1"/>
    </source>
</evidence>
<dbReference type="KEGG" id="jpo:G7058_06405"/>
<dbReference type="Pfam" id="PF18848">
    <property type="entry name" value="baeRF_family6"/>
    <property type="match status" value="1"/>
</dbReference>
<organism evidence="2 3">
    <name type="scientific">Jeotgalibaca porci</name>
    <dbReference type="NCBI Taxonomy" id="1868793"/>
    <lineage>
        <taxon>Bacteria</taxon>
        <taxon>Bacillati</taxon>
        <taxon>Bacillota</taxon>
        <taxon>Bacilli</taxon>
        <taxon>Lactobacillales</taxon>
        <taxon>Carnobacteriaceae</taxon>
        <taxon>Jeotgalibaca</taxon>
    </lineage>
</organism>
<dbReference type="RefSeq" id="WP_166062750.1">
    <property type="nucleotide sequence ID" value="NZ_CP049889.1"/>
</dbReference>
<name>A0A6G7WHG5_9LACT</name>
<sequence length="363" mass="41287">MKQLSKFPSQELLSAKGPFVTIYQSVDPSQLSMDAEQIKFKNLIKKAVEQVDDDKLRHQLESIPNDKQFWAEGHKGVAFFVTPQDVFYYEVSSKLNDFVSVAERPNILPLIEDFQYIENYHLLCLTNRDMKLYAGKLDTIERIALPEDAPTTLTIALGDELTRGKQLNVGGPAGTVHGVNEKSDELDIDQENYFRIVDKYVMEHYSNPDKTPLVLFALTENQAVFRNLSKNTCLRDERIESSPTSLTDNDITKEVSQLINKVLRTRHSEVLSRYEETTPQYKLGDQYQDLATASLEGRIEVLFLEKDSQVTGTIDEDGQLGFEGDENFFNQLALNVTRTNGKVYVLDRAQMPGLKDVAAILRY</sequence>
<dbReference type="GeneID" id="94552907"/>
<dbReference type="EMBL" id="CP049889">
    <property type="protein sequence ID" value="QIK51690.1"/>
    <property type="molecule type" value="Genomic_DNA"/>
</dbReference>
<dbReference type="Proteomes" id="UP000501830">
    <property type="component" value="Chromosome"/>
</dbReference>
<reference evidence="2 3" key="1">
    <citation type="journal article" date="2017" name="Int. J. Syst. Evol. Microbiol.">
        <title>Jeotgalibaca porci sp. nov. and Jeotgalibaca arthritidis sp. nov., isolated from pigs, and emended description of the genus Jeotgalibaca.</title>
        <authorList>
            <person name="Zamora L."/>
            <person name="Perez-Sancho M."/>
            <person name="Dominguez L."/>
            <person name="Fernandez-Garayzabal J.F."/>
            <person name="Vela A.I."/>
        </authorList>
    </citation>
    <scope>NUCLEOTIDE SEQUENCE [LARGE SCALE GENOMIC DNA]</scope>
    <source>
        <strain evidence="2 3">CCUG 69148</strain>
    </source>
</reference>
<evidence type="ECO:0000259" key="1">
    <source>
        <dbReference type="Pfam" id="PF18848"/>
    </source>
</evidence>
<dbReference type="AlphaFoldDB" id="A0A6G7WHG5"/>
<evidence type="ECO:0000313" key="3">
    <source>
        <dbReference type="Proteomes" id="UP000501830"/>
    </source>
</evidence>
<proteinExistence type="predicted"/>
<dbReference type="InterPro" id="IPR040628">
    <property type="entry name" value="BaeRF_family6"/>
</dbReference>
<keyword evidence="3" id="KW-1185">Reference proteome</keyword>
<protein>
    <recommendedName>
        <fullName evidence="1">Bacterial archaeo-eukaryotic release factor family 6 domain-containing protein</fullName>
    </recommendedName>
</protein>
<accession>A0A6G7WHG5</accession>
<gene>
    <name evidence="2" type="ORF">G7058_06405</name>
</gene>
<feature type="domain" description="Bacterial archaeo-eukaryotic release factor family 6" evidence="1">
    <location>
        <begin position="119"/>
        <end position="260"/>
    </location>
</feature>